<evidence type="ECO:0000259" key="7">
    <source>
        <dbReference type="PROSITE" id="PS51471"/>
    </source>
</evidence>
<dbReference type="Gene3D" id="2.60.120.590">
    <property type="entry name" value="Alpha-ketoglutarate-dependent dioxygenase AlkB-like"/>
    <property type="match status" value="1"/>
</dbReference>
<dbReference type="PROSITE" id="PS51471">
    <property type="entry name" value="FE2OG_OXY"/>
    <property type="match status" value="1"/>
</dbReference>
<organism evidence="8 9">
    <name type="scientific">Rahnella sp. (strain Y9602)</name>
    <dbReference type="NCBI Taxonomy" id="2703885"/>
    <lineage>
        <taxon>Bacteria</taxon>
        <taxon>Pseudomonadati</taxon>
        <taxon>Pseudomonadota</taxon>
        <taxon>Gammaproteobacteria</taxon>
        <taxon>Enterobacterales</taxon>
        <taxon>Yersiniaceae</taxon>
        <taxon>Rahnella</taxon>
    </lineage>
</organism>
<feature type="domain" description="Fe2OG dioxygenase" evidence="7">
    <location>
        <begin position="117"/>
        <end position="217"/>
    </location>
</feature>
<comment type="cofactor">
    <cofactor evidence="6">
        <name>Fe(2+)</name>
        <dbReference type="ChEBI" id="CHEBI:29033"/>
    </cofactor>
    <text evidence="6">Binds 1 Fe(2+) ion per subunit.</text>
</comment>
<dbReference type="KEGG" id="rah:Rahaq_3640"/>
<dbReference type="PANTHER" id="PTHR16557:SF2">
    <property type="entry name" value="NUCLEIC ACID DIOXYGENASE ALKBH1"/>
    <property type="match status" value="1"/>
</dbReference>
<evidence type="ECO:0000256" key="4">
    <source>
        <dbReference type="ARBA" id="ARBA00023004"/>
    </source>
</evidence>
<dbReference type="InterPro" id="IPR005123">
    <property type="entry name" value="Oxoglu/Fe-dep_dioxygenase_dom"/>
</dbReference>
<keyword evidence="1 6" id="KW-0479">Metal-binding</keyword>
<dbReference type="PANTHER" id="PTHR16557">
    <property type="entry name" value="ALKYLATED DNA REPAIR PROTEIN ALKB-RELATED"/>
    <property type="match status" value="1"/>
</dbReference>
<dbReference type="EMBL" id="CP002505">
    <property type="protein sequence ID" value="ADW75230.1"/>
    <property type="molecule type" value="Genomic_DNA"/>
</dbReference>
<dbReference type="GO" id="GO:0035516">
    <property type="term" value="F:broad specificity oxidative DNA demethylase activity"/>
    <property type="evidence" value="ECO:0007669"/>
    <property type="project" value="TreeGrafter"/>
</dbReference>
<feature type="binding site" evidence="5">
    <location>
        <begin position="124"/>
        <end position="126"/>
    </location>
    <ligand>
        <name>2-oxoglutarate</name>
        <dbReference type="ChEBI" id="CHEBI:16810"/>
    </ligand>
</feature>
<dbReference type="SUPFAM" id="SSF51197">
    <property type="entry name" value="Clavaminate synthase-like"/>
    <property type="match status" value="1"/>
</dbReference>
<feature type="binding site" evidence="5">
    <location>
        <begin position="208"/>
        <end position="214"/>
    </location>
    <ligand>
        <name>2-oxoglutarate</name>
        <dbReference type="ChEBI" id="CHEBI:16810"/>
    </ligand>
</feature>
<dbReference type="InterPro" id="IPR004574">
    <property type="entry name" value="Alkb"/>
</dbReference>
<reference evidence="9" key="1">
    <citation type="submission" date="2011-01" db="EMBL/GenBank/DDBJ databases">
        <title>Complete sequence of chromosome of Rahnella sp. Y9602.</title>
        <authorList>
            <consortium name="US DOE Joint Genome Institute"/>
            <person name="Lucas S."/>
            <person name="Copeland A."/>
            <person name="Lapidus A."/>
            <person name="Cheng J.-F."/>
            <person name="Goodwin L."/>
            <person name="Pitluck S."/>
            <person name="Lu M."/>
            <person name="Detter J.C."/>
            <person name="Han C."/>
            <person name="Tapia R."/>
            <person name="Land M."/>
            <person name="Hauser L."/>
            <person name="Kyrpides N."/>
            <person name="Ivanova N."/>
            <person name="Ovchinnikova G."/>
            <person name="Pagani I."/>
            <person name="Sobecky P.A."/>
            <person name="Martinez R.J."/>
            <person name="Woyke T."/>
        </authorList>
    </citation>
    <scope>NUCLEOTIDE SEQUENCE [LARGE SCALE GENOMIC DNA]</scope>
    <source>
        <strain evidence="9">Y9602</strain>
    </source>
</reference>
<accession>A0A0H3FJS3</accession>
<name>A0A0H3FJS3_RAHSY</name>
<dbReference type="RefSeq" id="WP_013576921.1">
    <property type="nucleotide sequence ID" value="NC_015061.1"/>
</dbReference>
<dbReference type="InterPro" id="IPR027450">
    <property type="entry name" value="AlkB-like"/>
</dbReference>
<evidence type="ECO:0000313" key="9">
    <source>
        <dbReference type="Proteomes" id="UP000007257"/>
    </source>
</evidence>
<feature type="binding site" evidence="5">
    <location>
        <position position="165"/>
    </location>
    <ligand>
        <name>substrate</name>
    </ligand>
</feature>
<dbReference type="GO" id="GO:0005737">
    <property type="term" value="C:cytoplasm"/>
    <property type="evidence" value="ECO:0007669"/>
    <property type="project" value="TreeGrafter"/>
</dbReference>
<gene>
    <name evidence="8" type="ordered locus">Rahaq_3640</name>
</gene>
<evidence type="ECO:0000256" key="6">
    <source>
        <dbReference type="PIRSR" id="PIRSR604574-2"/>
    </source>
</evidence>
<dbReference type="GO" id="GO:0035515">
    <property type="term" value="F:oxidative RNA demethylase activity"/>
    <property type="evidence" value="ECO:0007669"/>
    <property type="project" value="TreeGrafter"/>
</dbReference>
<protein>
    <submittedName>
        <fullName evidence="8">2OG-Fe(II) oxygenase</fullName>
    </submittedName>
</protein>
<evidence type="ECO:0000256" key="2">
    <source>
        <dbReference type="ARBA" id="ARBA00022964"/>
    </source>
</evidence>
<evidence type="ECO:0000256" key="1">
    <source>
        <dbReference type="ARBA" id="ARBA00022723"/>
    </source>
</evidence>
<dbReference type="InterPro" id="IPR037151">
    <property type="entry name" value="AlkB-like_sf"/>
</dbReference>
<feature type="binding site" evidence="5">
    <location>
        <begin position="80"/>
        <end position="82"/>
    </location>
    <ligand>
        <name>substrate</name>
    </ligand>
</feature>
<evidence type="ECO:0000256" key="3">
    <source>
        <dbReference type="ARBA" id="ARBA00023002"/>
    </source>
</evidence>
<evidence type="ECO:0000256" key="5">
    <source>
        <dbReference type="PIRSR" id="PIRSR604574-1"/>
    </source>
</evidence>
<feature type="binding site" evidence="6">
    <location>
        <position position="137"/>
    </location>
    <ligand>
        <name>Fe cation</name>
        <dbReference type="ChEBI" id="CHEBI:24875"/>
        <note>catalytic</note>
    </ligand>
</feature>
<reference evidence="8 9" key="2">
    <citation type="journal article" date="2012" name="J. Bacteriol.">
        <title>Complete Genome Sequence of Rahnella sp. Strain Y9602, a Gammaproteobacterium Isolate from Metal- and Radionuclide-Contaminated Soil.</title>
        <authorList>
            <person name="Martinez R.J."/>
            <person name="Bruce D."/>
            <person name="Detter C."/>
            <person name="Goodwin L.A."/>
            <person name="Han J."/>
            <person name="Han C.S."/>
            <person name="Held B."/>
            <person name="Land M.L."/>
            <person name="Mikhailova N."/>
            <person name="Nolan M."/>
            <person name="Pennacchio L."/>
            <person name="Pitluck S."/>
            <person name="Tapia R."/>
            <person name="Woyke T."/>
            <person name="Sobecky P.A."/>
        </authorList>
    </citation>
    <scope>NUCLEOTIDE SEQUENCE [LARGE SCALE GENOMIC DNA]</scope>
    <source>
        <strain evidence="8 9">Y9602</strain>
    </source>
</reference>
<proteinExistence type="predicted"/>
<dbReference type="GO" id="GO:0008198">
    <property type="term" value="F:ferrous iron binding"/>
    <property type="evidence" value="ECO:0007669"/>
    <property type="project" value="TreeGrafter"/>
</dbReference>
<keyword evidence="3" id="KW-0560">Oxidoreductase</keyword>
<feature type="binding site" evidence="6">
    <location>
        <position position="135"/>
    </location>
    <ligand>
        <name>Fe cation</name>
        <dbReference type="ChEBI" id="CHEBI:24875"/>
        <note>catalytic</note>
    </ligand>
</feature>
<dbReference type="HOGENOM" id="CLU_039677_1_1_6"/>
<keyword evidence="4 6" id="KW-0408">Iron</keyword>
<dbReference type="Pfam" id="PF13532">
    <property type="entry name" value="2OG-FeII_Oxy_2"/>
    <property type="match status" value="1"/>
</dbReference>
<dbReference type="Proteomes" id="UP000007257">
    <property type="component" value="Chromosome"/>
</dbReference>
<dbReference type="GO" id="GO:0035513">
    <property type="term" value="P:oxidative RNA demethylation"/>
    <property type="evidence" value="ECO:0007669"/>
    <property type="project" value="TreeGrafter"/>
</dbReference>
<keyword evidence="2" id="KW-0223">Dioxygenase</keyword>
<feature type="binding site" evidence="5">
    <location>
        <position position="73"/>
    </location>
    <ligand>
        <name>substrate</name>
    </ligand>
</feature>
<feature type="binding site" evidence="6">
    <location>
        <position position="191"/>
    </location>
    <ligand>
        <name>Fe cation</name>
        <dbReference type="ChEBI" id="CHEBI:24875"/>
        <note>catalytic</note>
    </ligand>
</feature>
<evidence type="ECO:0000313" key="8">
    <source>
        <dbReference type="EMBL" id="ADW75230.1"/>
    </source>
</evidence>
<sequence>MNLDLFDHPDFHPNWREELCPGAVVLRGAALAEDVALLAEIDRIAGLVPFQYRATPGGYAMSVAMTNCGDVGWVTDRAGYRYQATSPESHQQWPPMPELFRSLAVSAAGQAGFAGFEPDACLINRYQPGAKMSLHQDKDEHDFGQPIVSVSLGLPAVFQFGGMERSDKTQRVPLMHGDIVVWGGPSRLRYHGVLPLKAGEHPLTGSYRFNLTFRKAT</sequence>
<dbReference type="OrthoDB" id="9796932at2"/>
<feature type="binding site" evidence="5">
    <location>
        <position position="139"/>
    </location>
    <ligand>
        <name>substrate</name>
    </ligand>
</feature>
<dbReference type="AlphaFoldDB" id="A0A0H3FJS3"/>
<dbReference type="NCBIfam" id="NF011930">
    <property type="entry name" value="PRK15401.1"/>
    <property type="match status" value="1"/>
</dbReference>
<dbReference type="eggNOG" id="COG3145">
    <property type="taxonomic scope" value="Bacteria"/>
</dbReference>